<evidence type="ECO:0000313" key="3">
    <source>
        <dbReference type="EMBL" id="SHN53468.1"/>
    </source>
</evidence>
<feature type="coiled-coil region" evidence="1">
    <location>
        <begin position="121"/>
        <end position="148"/>
    </location>
</feature>
<keyword evidence="4" id="KW-1185">Reference proteome</keyword>
<dbReference type="STRING" id="1121395.SAMN02745215_00546"/>
<protein>
    <recommendedName>
        <fullName evidence="5">Protein export cytoplasm protein SecA ATPase RNA helicase</fullName>
    </recommendedName>
</protein>
<proteinExistence type="predicted"/>
<reference evidence="4" key="1">
    <citation type="submission" date="2016-12" db="EMBL/GenBank/DDBJ databases">
        <authorList>
            <person name="Varghese N."/>
            <person name="Submissions S."/>
        </authorList>
    </citation>
    <scope>NUCLEOTIDE SEQUENCE [LARGE SCALE GENOMIC DNA]</scope>
    <source>
        <strain evidence="4">DSM 11544</strain>
    </source>
</reference>
<dbReference type="EMBL" id="FRDN01000003">
    <property type="protein sequence ID" value="SHN53468.1"/>
    <property type="molecule type" value="Genomic_DNA"/>
</dbReference>
<dbReference type="Pfam" id="PF11300">
    <property type="entry name" value="DUF3102"/>
    <property type="match status" value="1"/>
</dbReference>
<dbReference type="AlphaFoldDB" id="A0A1M7S4P0"/>
<dbReference type="RefSeq" id="WP_072771138.1">
    <property type="nucleotide sequence ID" value="NZ_FRDN01000003.1"/>
</dbReference>
<gene>
    <name evidence="3" type="ORF">SAMN02745215_00546</name>
</gene>
<dbReference type="Proteomes" id="UP000184010">
    <property type="component" value="Unassembled WGS sequence"/>
</dbReference>
<evidence type="ECO:0008006" key="5">
    <source>
        <dbReference type="Google" id="ProtNLM"/>
    </source>
</evidence>
<name>A0A1M7S4P0_9FIRM</name>
<organism evidence="3 4">
    <name type="scientific">Desulfitobacterium chlororespirans DSM 11544</name>
    <dbReference type="NCBI Taxonomy" id="1121395"/>
    <lineage>
        <taxon>Bacteria</taxon>
        <taxon>Bacillati</taxon>
        <taxon>Bacillota</taxon>
        <taxon>Clostridia</taxon>
        <taxon>Eubacteriales</taxon>
        <taxon>Desulfitobacteriaceae</taxon>
        <taxon>Desulfitobacterium</taxon>
    </lineage>
</organism>
<accession>A0A1M7S4P0</accession>
<evidence type="ECO:0000313" key="4">
    <source>
        <dbReference type="Proteomes" id="UP000184010"/>
    </source>
</evidence>
<feature type="compositionally biased region" description="Polar residues" evidence="2">
    <location>
        <begin position="195"/>
        <end position="230"/>
    </location>
</feature>
<dbReference type="InterPro" id="IPR021451">
    <property type="entry name" value="DUF3102"/>
</dbReference>
<sequence>MNDCATERTPLVIAAEINMITHQTKKILLASAVEIGRRLKEAKSLLNHGEWGKWLEESVGYSQSTANRLMKLYEEYGTSFLDEPSMSNCAPVRNLTYTQALLLLGLPEEERQEFLAQNDVAGMTKQELQQALKDRDQAKQEGERAFQENQVLKKGLELIGSTLTKIKKEQAKSFLHPENTGSVQGEGDSVGADSPVSSTAQTSNIPQANSTAQASNTPQLNDTPLPTHNLPTEIDPNAVAKYVGRCDNCCKTISTAFFELTTALTNLTYIDEEMKEEKRKEAQKLLETIAETIKEWPPAKKPLKIMR</sequence>
<keyword evidence="1" id="KW-0175">Coiled coil</keyword>
<evidence type="ECO:0000256" key="1">
    <source>
        <dbReference type="SAM" id="Coils"/>
    </source>
</evidence>
<feature type="region of interest" description="Disordered" evidence="2">
    <location>
        <begin position="172"/>
        <end position="233"/>
    </location>
</feature>
<evidence type="ECO:0000256" key="2">
    <source>
        <dbReference type="SAM" id="MobiDB-lite"/>
    </source>
</evidence>